<sequence>MYANNTVMSLFQFAPKLLRNISQFYLPSDTLTDFPLKQGYPTVLVLGQICKAWREFVLSAPDLWSSLRIEFPQDLDEVEVVRLTSLVTLWMERSGVHDLTIHIIIYPAFSVGIDNPIHSCSADVQMVFAPLLVNSHRWQDIHIDMTFLALRGLIEENAPLSMLSAPRLTSLEIEGEVSGTEDFDDTLEIPSPPIIKFSAAPSLRRVVLSEIGLLAAHSSALPWQGIEELALSGVYHDLSFEDCATVLHQCIALKRCRLSTSFTTRVERAFEQIVRPIMLHSLESLEITEHSPPDGGSGEVYRYMICMELSELTIRYVLRDFLGFHRNTSYWTRDAIMTLTDMSCQVTKFELWSPPMDESCLIEVLNSMPQLTHLTVISWRPFHCVGDHFLHELSQKSTSGDLKMLKDLECLRLESHACSETYLIAFIKSRWNATTNQLKYISLDLVGTVAAGRLQSRVHDCLEEGLKLDISERQDLFVSLLSWGSYSFASVEWRI</sequence>
<dbReference type="AlphaFoldDB" id="A0A369IXS6"/>
<dbReference type="OrthoDB" id="3365698at2759"/>
<dbReference type="InterPro" id="IPR032675">
    <property type="entry name" value="LRR_dom_sf"/>
</dbReference>
<dbReference type="EMBL" id="LUEZ02000100">
    <property type="protein sequence ID" value="RDB14518.1"/>
    <property type="molecule type" value="Genomic_DNA"/>
</dbReference>
<name>A0A369IXS6_HYPMA</name>
<accession>A0A369IXS6</accession>
<comment type="caution">
    <text evidence="1">The sequence shown here is derived from an EMBL/GenBank/DDBJ whole genome shotgun (WGS) entry which is preliminary data.</text>
</comment>
<evidence type="ECO:0000313" key="1">
    <source>
        <dbReference type="EMBL" id="RDB14518.1"/>
    </source>
</evidence>
<protein>
    <recommendedName>
        <fullName evidence="3">F-box domain-containing protein</fullName>
    </recommendedName>
</protein>
<dbReference type="Gene3D" id="3.80.10.10">
    <property type="entry name" value="Ribonuclease Inhibitor"/>
    <property type="match status" value="1"/>
</dbReference>
<dbReference type="InParanoid" id="A0A369IXS6"/>
<evidence type="ECO:0000313" key="2">
    <source>
        <dbReference type="Proteomes" id="UP000076154"/>
    </source>
</evidence>
<reference evidence="1" key="1">
    <citation type="submission" date="2018-04" db="EMBL/GenBank/DDBJ databases">
        <title>Whole genome sequencing of Hypsizygus marmoreus.</title>
        <authorList>
            <person name="Choi I.-G."/>
            <person name="Min B."/>
            <person name="Kim J.-G."/>
            <person name="Kim S."/>
            <person name="Oh Y.-L."/>
            <person name="Kong W.-S."/>
            <person name="Park H."/>
            <person name="Jeong J."/>
            <person name="Song E.-S."/>
        </authorList>
    </citation>
    <scope>NUCLEOTIDE SEQUENCE [LARGE SCALE GENOMIC DNA]</scope>
    <source>
        <strain evidence="1">51987-8</strain>
    </source>
</reference>
<organism evidence="1 2">
    <name type="scientific">Hypsizygus marmoreus</name>
    <name type="common">White beech mushroom</name>
    <name type="synonym">Agaricus marmoreus</name>
    <dbReference type="NCBI Taxonomy" id="39966"/>
    <lineage>
        <taxon>Eukaryota</taxon>
        <taxon>Fungi</taxon>
        <taxon>Dikarya</taxon>
        <taxon>Basidiomycota</taxon>
        <taxon>Agaricomycotina</taxon>
        <taxon>Agaricomycetes</taxon>
        <taxon>Agaricomycetidae</taxon>
        <taxon>Agaricales</taxon>
        <taxon>Tricholomatineae</taxon>
        <taxon>Lyophyllaceae</taxon>
        <taxon>Hypsizygus</taxon>
    </lineage>
</organism>
<dbReference type="SUPFAM" id="SSF52047">
    <property type="entry name" value="RNI-like"/>
    <property type="match status" value="1"/>
</dbReference>
<keyword evidence="2" id="KW-1185">Reference proteome</keyword>
<dbReference type="Proteomes" id="UP000076154">
    <property type="component" value="Unassembled WGS sequence"/>
</dbReference>
<evidence type="ECO:0008006" key="3">
    <source>
        <dbReference type="Google" id="ProtNLM"/>
    </source>
</evidence>
<gene>
    <name evidence="1" type="ORF">Hypma_016608</name>
</gene>
<proteinExistence type="predicted"/>